<gene>
    <name evidence="2" type="ORF">GCM10011517_16730</name>
</gene>
<dbReference type="SUPFAM" id="SSF51294">
    <property type="entry name" value="Hedgehog/intein (Hint) domain"/>
    <property type="match status" value="1"/>
</dbReference>
<dbReference type="InterPro" id="IPR028992">
    <property type="entry name" value="Hedgehog/Intein_dom"/>
</dbReference>
<evidence type="ECO:0000259" key="1">
    <source>
        <dbReference type="Pfam" id="PF13403"/>
    </source>
</evidence>
<dbReference type="Proteomes" id="UP000606730">
    <property type="component" value="Unassembled WGS sequence"/>
</dbReference>
<reference evidence="2" key="1">
    <citation type="journal article" date="2014" name="Int. J. Syst. Evol. Microbiol.">
        <title>Complete genome sequence of Corynebacterium casei LMG S-19264T (=DSM 44701T), isolated from a smear-ripened cheese.</title>
        <authorList>
            <consortium name="US DOE Joint Genome Institute (JGI-PGF)"/>
            <person name="Walter F."/>
            <person name="Albersmeier A."/>
            <person name="Kalinowski J."/>
            <person name="Ruckert C."/>
        </authorList>
    </citation>
    <scope>NUCLEOTIDE SEQUENCE</scope>
    <source>
        <strain evidence="2">CGMCC 1.16012</strain>
    </source>
</reference>
<accession>A0A917AFL8</accession>
<evidence type="ECO:0000313" key="2">
    <source>
        <dbReference type="EMBL" id="GGE49577.1"/>
    </source>
</evidence>
<dbReference type="RefSeq" id="WP_158221864.1">
    <property type="nucleotide sequence ID" value="NZ_BMKN01000002.1"/>
</dbReference>
<evidence type="ECO:0000313" key="3">
    <source>
        <dbReference type="Proteomes" id="UP000606730"/>
    </source>
</evidence>
<protein>
    <recommendedName>
        <fullName evidence="1">Hedgehog/Intein (Hint) domain-containing protein</fullName>
    </recommendedName>
</protein>
<comment type="caution">
    <text evidence="2">The sequence shown here is derived from an EMBL/GenBank/DDBJ whole genome shotgun (WGS) entry which is preliminary data.</text>
</comment>
<proteinExistence type="predicted"/>
<dbReference type="InterPro" id="IPR036844">
    <property type="entry name" value="Hint_dom_sf"/>
</dbReference>
<feature type="domain" description="Hedgehog/Intein (Hint)" evidence="1">
    <location>
        <begin position="153"/>
        <end position="299"/>
    </location>
</feature>
<organism evidence="2 3">
    <name type="scientific">Actibacterium pelagium</name>
    <dbReference type="NCBI Taxonomy" id="2029103"/>
    <lineage>
        <taxon>Bacteria</taxon>
        <taxon>Pseudomonadati</taxon>
        <taxon>Pseudomonadota</taxon>
        <taxon>Alphaproteobacteria</taxon>
        <taxon>Rhodobacterales</taxon>
        <taxon>Roseobacteraceae</taxon>
        <taxon>Actibacterium</taxon>
    </lineage>
</organism>
<dbReference type="AlphaFoldDB" id="A0A917AFL8"/>
<reference evidence="2" key="2">
    <citation type="submission" date="2020-09" db="EMBL/GenBank/DDBJ databases">
        <authorList>
            <person name="Sun Q."/>
            <person name="Zhou Y."/>
        </authorList>
    </citation>
    <scope>NUCLEOTIDE SEQUENCE</scope>
    <source>
        <strain evidence="2">CGMCC 1.16012</strain>
    </source>
</reference>
<dbReference type="OrthoDB" id="6305173at2"/>
<dbReference type="EMBL" id="BMKN01000002">
    <property type="protein sequence ID" value="GGE49577.1"/>
    <property type="molecule type" value="Genomic_DNA"/>
</dbReference>
<name>A0A917AFL8_9RHOB</name>
<dbReference type="Pfam" id="PF13403">
    <property type="entry name" value="Hint_2"/>
    <property type="match status" value="1"/>
</dbReference>
<sequence>MSGELSIEYVAVENKFDAGNSTLNLIDQTTTSYTIQFAADADQDGVNDDGDLLLEYVDNGDPKSAGPDPDTSIYINGSGPYEVGFIAEGDLPVDGKVPVGDQGTTVVKIVVYDYPNEGDELKLILSPDGSITDWTGYGNGNITLVPSTTDTFVCFQRGTLLQSKDGLVPVEQLKIGDLIETATGILAAVRWVGSRDVSLVELLGNPNARPVCLPIGALGNGVPTTDLWVSPQHRVLVQGHLAETLFGVPEVFVAAKHLDFGDLAKGKRRPSEVEYFHILLDKHDVLIANGAPAESLFLGDQALTMLSDESLAEIEAQFPRDQHPELWSGKVSAPTLNADEAAVLSQALCADLQNAKDGAVAA</sequence>
<keyword evidence="3" id="KW-1185">Reference proteome</keyword>